<sequence>MRQGQAAEEQYQGALREVRAQLPASAASGSLAKVETSVSAADPAVQAAVRPAVARTQNAEADRGRARRIADEAAGLRGDAESRAVEEIERALEGSGIQNKSWLDKAWDTVSTPFRSWDDFVNLARNVAMVAGIAVLIIGTGGLAGAILLGAAVMAGAVVFADTLHKYRQGKASLGQVVLDGIGVIPGGRQVGLLAQGGKAVAVLGGLAAGVRAGRGTAMGLFRAGIPAGATAVRGGGAARGDGRRRGRVSTAVGTAWQKAKQFFSKDPVHFPTGTVLLPQTGL</sequence>
<keyword evidence="3" id="KW-1185">Reference proteome</keyword>
<dbReference type="EMBL" id="JACHMI010000001">
    <property type="protein sequence ID" value="MBB6553369.1"/>
    <property type="molecule type" value="Genomic_DNA"/>
</dbReference>
<feature type="transmembrane region" description="Helical" evidence="1">
    <location>
        <begin position="128"/>
        <end position="161"/>
    </location>
</feature>
<dbReference type="Proteomes" id="UP000565579">
    <property type="component" value="Unassembled WGS sequence"/>
</dbReference>
<evidence type="ECO:0000256" key="1">
    <source>
        <dbReference type="SAM" id="Phobius"/>
    </source>
</evidence>
<evidence type="ECO:0000313" key="2">
    <source>
        <dbReference type="EMBL" id="MBB6553369.1"/>
    </source>
</evidence>
<proteinExistence type="predicted"/>
<accession>A0A7X0P1I5</accession>
<dbReference type="AlphaFoldDB" id="A0A7X0P1I5"/>
<dbReference type="RefSeq" id="WP_185107537.1">
    <property type="nucleotide sequence ID" value="NZ_JACHMI010000001.1"/>
</dbReference>
<name>A0A7X0P1I5_9ACTN</name>
<organism evidence="2 3">
    <name type="scientific">Nonomuraea rubra</name>
    <dbReference type="NCBI Taxonomy" id="46180"/>
    <lineage>
        <taxon>Bacteria</taxon>
        <taxon>Bacillati</taxon>
        <taxon>Actinomycetota</taxon>
        <taxon>Actinomycetes</taxon>
        <taxon>Streptosporangiales</taxon>
        <taxon>Streptosporangiaceae</taxon>
        <taxon>Nonomuraea</taxon>
    </lineage>
</organism>
<keyword evidence="1" id="KW-0472">Membrane</keyword>
<keyword evidence="1" id="KW-1133">Transmembrane helix</keyword>
<gene>
    <name evidence="2" type="ORF">HD593_008164</name>
</gene>
<evidence type="ECO:0000313" key="3">
    <source>
        <dbReference type="Proteomes" id="UP000565579"/>
    </source>
</evidence>
<comment type="caution">
    <text evidence="2">The sequence shown here is derived from an EMBL/GenBank/DDBJ whole genome shotgun (WGS) entry which is preliminary data.</text>
</comment>
<keyword evidence="1" id="KW-0812">Transmembrane</keyword>
<reference evidence="2 3" key="1">
    <citation type="submission" date="2020-08" db="EMBL/GenBank/DDBJ databases">
        <title>Sequencing the genomes of 1000 actinobacteria strains.</title>
        <authorList>
            <person name="Klenk H.-P."/>
        </authorList>
    </citation>
    <scope>NUCLEOTIDE SEQUENCE [LARGE SCALE GENOMIC DNA]</scope>
    <source>
        <strain evidence="2 3">DSM 43768</strain>
    </source>
</reference>
<protein>
    <submittedName>
        <fullName evidence="2">Uncharacterized protein</fullName>
    </submittedName>
</protein>